<keyword evidence="1" id="KW-0963">Cytoplasm</keyword>
<organism evidence="8 9">
    <name type="scientific">Candidatus Wolfebacteria bacterium RIFOXYD1_FULL_48_65</name>
    <dbReference type="NCBI Taxonomy" id="1802561"/>
    <lineage>
        <taxon>Bacteria</taxon>
        <taxon>Candidatus Wolfeibacteriota</taxon>
    </lineage>
</organism>
<dbReference type="SMART" id="SM00465">
    <property type="entry name" value="GIYc"/>
    <property type="match status" value="1"/>
</dbReference>
<dbReference type="Pfam" id="PF08459">
    <property type="entry name" value="UvrC_RNaseH_dom"/>
    <property type="match status" value="1"/>
</dbReference>
<keyword evidence="2" id="KW-0227">DNA damage</keyword>
<dbReference type="Gene3D" id="3.30.420.340">
    <property type="entry name" value="UvrC, RNAse H endonuclease domain"/>
    <property type="match status" value="1"/>
</dbReference>
<dbReference type="GO" id="GO:0009381">
    <property type="term" value="F:excinuclease ABC activity"/>
    <property type="evidence" value="ECO:0007669"/>
    <property type="project" value="InterPro"/>
</dbReference>
<evidence type="ECO:0000256" key="1">
    <source>
        <dbReference type="ARBA" id="ARBA00022490"/>
    </source>
</evidence>
<dbReference type="PROSITE" id="PS50164">
    <property type="entry name" value="GIY_YIG"/>
    <property type="match status" value="1"/>
</dbReference>
<dbReference type="GO" id="GO:0009380">
    <property type="term" value="C:excinuclease repair complex"/>
    <property type="evidence" value="ECO:0007669"/>
    <property type="project" value="TreeGrafter"/>
</dbReference>
<dbReference type="Gene3D" id="3.40.1440.10">
    <property type="entry name" value="GIY-YIG endonuclease"/>
    <property type="match status" value="1"/>
</dbReference>
<proteinExistence type="predicted"/>
<dbReference type="FunFam" id="3.40.1440.10:FF:000001">
    <property type="entry name" value="UvrABC system protein C"/>
    <property type="match status" value="1"/>
</dbReference>
<dbReference type="AlphaFoldDB" id="A0A1F8DZX6"/>
<dbReference type="GO" id="GO:0006289">
    <property type="term" value="P:nucleotide-excision repair"/>
    <property type="evidence" value="ECO:0007669"/>
    <property type="project" value="InterPro"/>
</dbReference>
<evidence type="ECO:0000256" key="5">
    <source>
        <dbReference type="ARBA" id="ARBA00023204"/>
    </source>
</evidence>
<protein>
    <recommendedName>
        <fullName evidence="10">Excinuclease ABC subunit C</fullName>
    </recommendedName>
</protein>
<dbReference type="PANTHER" id="PTHR30562">
    <property type="entry name" value="UVRC/OXIDOREDUCTASE"/>
    <property type="match status" value="1"/>
</dbReference>
<name>A0A1F8DZX6_9BACT</name>
<feature type="domain" description="GIY-YIG" evidence="6">
    <location>
        <begin position="13"/>
        <end position="90"/>
    </location>
</feature>
<dbReference type="SUPFAM" id="SSF82771">
    <property type="entry name" value="GIY-YIG endonuclease"/>
    <property type="match status" value="1"/>
</dbReference>
<dbReference type="InterPro" id="IPR050066">
    <property type="entry name" value="UvrABC_protein_C"/>
</dbReference>
<evidence type="ECO:0000256" key="4">
    <source>
        <dbReference type="ARBA" id="ARBA00022881"/>
    </source>
</evidence>
<gene>
    <name evidence="8" type="ORF">A2610_03890</name>
</gene>
<evidence type="ECO:0000259" key="6">
    <source>
        <dbReference type="PROSITE" id="PS50164"/>
    </source>
</evidence>
<dbReference type="EMBL" id="MGIV01000018">
    <property type="protein sequence ID" value="OGM94027.1"/>
    <property type="molecule type" value="Genomic_DNA"/>
</dbReference>
<evidence type="ECO:0008006" key="10">
    <source>
        <dbReference type="Google" id="ProtNLM"/>
    </source>
</evidence>
<keyword evidence="5" id="KW-0234">DNA repair</keyword>
<dbReference type="InterPro" id="IPR047296">
    <property type="entry name" value="GIY-YIG_UvrC_Cho"/>
</dbReference>
<evidence type="ECO:0000259" key="7">
    <source>
        <dbReference type="PROSITE" id="PS50165"/>
    </source>
</evidence>
<reference evidence="8 9" key="1">
    <citation type="journal article" date="2016" name="Nat. Commun.">
        <title>Thousands of microbial genomes shed light on interconnected biogeochemical processes in an aquifer system.</title>
        <authorList>
            <person name="Anantharaman K."/>
            <person name="Brown C.T."/>
            <person name="Hug L.A."/>
            <person name="Sharon I."/>
            <person name="Castelle C.J."/>
            <person name="Probst A.J."/>
            <person name="Thomas B.C."/>
            <person name="Singh A."/>
            <person name="Wilkins M.J."/>
            <person name="Karaoz U."/>
            <person name="Brodie E.L."/>
            <person name="Williams K.H."/>
            <person name="Hubbard S.S."/>
            <person name="Banfield J.F."/>
        </authorList>
    </citation>
    <scope>NUCLEOTIDE SEQUENCE [LARGE SCALE GENOMIC DNA]</scope>
</reference>
<evidence type="ECO:0000256" key="2">
    <source>
        <dbReference type="ARBA" id="ARBA00022763"/>
    </source>
</evidence>
<dbReference type="PANTHER" id="PTHR30562:SF1">
    <property type="entry name" value="UVRABC SYSTEM PROTEIN C"/>
    <property type="match status" value="1"/>
</dbReference>
<sequence length="429" mass="48205">MSNLLEQVKQFPDSPGVYRFLDAKGGILYIGRATSLRKRVGNYFTKRIDARIAEMVSLARDVLYEQTDTVLEAVILEANLIKKHWPKYNVKDKDNRSFLYIVIPKAGIDSRRSLPRAVTRGPQFRNDRGGSADYPKPLIVRHRELEKFSAVKADIFGPYQSVTLIKNALKIIRRIFPYGTCTPHSASVKSPAGDRVAGKPCFDYQIGLCPGACVGAISKKEYQKNIRNIVLLLSGKKELLLKRLAKAHPEKAVSLKHIQDVSLITRDELVRRQVDAHRIEGYDISHLTGKETYGSMVVFTDGEPDKEAYRLFAIKEAVAGDDLHALEEMLVRRFRHAEWDMPDLVMLDGGRPQVDHIAGVFKKYNIAVPFVGVSKYGGDALVFPGGTKLSVKDLARGLKPILLRVRDEAHRFALRASRRKRDSKITGNG</sequence>
<dbReference type="InterPro" id="IPR035901">
    <property type="entry name" value="GIY-YIG_endonuc_sf"/>
</dbReference>
<keyword evidence="3" id="KW-0228">DNA excision</keyword>
<dbReference type="InterPro" id="IPR001162">
    <property type="entry name" value="UvrC_RNase_H_dom"/>
</dbReference>
<dbReference type="InterPro" id="IPR000305">
    <property type="entry name" value="GIY-YIG_endonuc"/>
</dbReference>
<evidence type="ECO:0000313" key="9">
    <source>
        <dbReference type="Proteomes" id="UP000179057"/>
    </source>
</evidence>
<keyword evidence="4" id="KW-0267">Excision nuclease</keyword>
<dbReference type="Pfam" id="PF01541">
    <property type="entry name" value="GIY-YIG"/>
    <property type="match status" value="1"/>
</dbReference>
<evidence type="ECO:0000256" key="3">
    <source>
        <dbReference type="ARBA" id="ARBA00022769"/>
    </source>
</evidence>
<comment type="caution">
    <text evidence="8">The sequence shown here is derived from an EMBL/GenBank/DDBJ whole genome shotgun (WGS) entry which is preliminary data.</text>
</comment>
<feature type="domain" description="UvrC family homology region profile" evidence="7">
    <location>
        <begin position="268"/>
        <end position="361"/>
    </location>
</feature>
<dbReference type="CDD" id="cd10434">
    <property type="entry name" value="GIY-YIG_UvrC_Cho"/>
    <property type="match status" value="1"/>
</dbReference>
<accession>A0A1F8DZX6</accession>
<dbReference type="PROSITE" id="PS50165">
    <property type="entry name" value="UVRC"/>
    <property type="match status" value="1"/>
</dbReference>
<dbReference type="InterPro" id="IPR038476">
    <property type="entry name" value="UvrC_RNase_H_dom_sf"/>
</dbReference>
<dbReference type="Proteomes" id="UP000179057">
    <property type="component" value="Unassembled WGS sequence"/>
</dbReference>
<evidence type="ECO:0000313" key="8">
    <source>
        <dbReference type="EMBL" id="OGM94027.1"/>
    </source>
</evidence>